<accession>A0A427UYU2</accession>
<dbReference type="GO" id="GO:0016853">
    <property type="term" value="F:isomerase activity"/>
    <property type="evidence" value="ECO:0007669"/>
    <property type="project" value="InterPro"/>
</dbReference>
<dbReference type="OrthoDB" id="9808779at2"/>
<protein>
    <submittedName>
        <fullName evidence="1">Aldose 1-epimerase</fullName>
    </submittedName>
</protein>
<organism evidence="1 2">
    <name type="scientific">Atlantibacter subterraneus</name>
    <dbReference type="NCBI Taxonomy" id="255519"/>
    <lineage>
        <taxon>Bacteria</taxon>
        <taxon>Pseudomonadati</taxon>
        <taxon>Pseudomonadota</taxon>
        <taxon>Gammaproteobacteria</taxon>
        <taxon>Enterobacterales</taxon>
        <taxon>Enterobacteriaceae</taxon>
        <taxon>Atlantibacter</taxon>
    </lineage>
</organism>
<dbReference type="Gene3D" id="2.70.98.10">
    <property type="match status" value="1"/>
</dbReference>
<comment type="caution">
    <text evidence="1">The sequence shown here is derived from an EMBL/GenBank/DDBJ whole genome shotgun (WGS) entry which is preliminary data.</text>
</comment>
<dbReference type="GO" id="GO:0005975">
    <property type="term" value="P:carbohydrate metabolic process"/>
    <property type="evidence" value="ECO:0007669"/>
    <property type="project" value="InterPro"/>
</dbReference>
<dbReference type="RefSeq" id="WP_125293839.1">
    <property type="nucleotide sequence ID" value="NZ_JAPTZM010000006.1"/>
</dbReference>
<dbReference type="InterPro" id="IPR008183">
    <property type="entry name" value="Aldose_1/G6P_1-epimerase"/>
</dbReference>
<proteinExistence type="predicted"/>
<reference evidence="1 2" key="1">
    <citation type="submission" date="2018-10" db="EMBL/GenBank/DDBJ databases">
        <title>Transmission dynamics of multidrug resistant bacteria on intensive care unit surfaces.</title>
        <authorList>
            <person name="D'Souza A.W."/>
            <person name="Potter R.F."/>
            <person name="Wallace M."/>
            <person name="Shupe A."/>
            <person name="Patel S."/>
            <person name="Sun S."/>
            <person name="Gul D."/>
            <person name="Kwon J.H."/>
            <person name="Andleeb S."/>
            <person name="Burnham C.-A.D."/>
            <person name="Dantas G."/>
        </authorList>
    </citation>
    <scope>NUCLEOTIDE SEQUENCE [LARGE SCALE GENOMIC DNA]</scope>
    <source>
        <strain evidence="1 2">AS_373</strain>
    </source>
</reference>
<dbReference type="Pfam" id="PF01263">
    <property type="entry name" value="Aldose_epim"/>
    <property type="match status" value="1"/>
</dbReference>
<dbReference type="CDD" id="cd09021">
    <property type="entry name" value="Aldose_epim_Ec_YphB"/>
    <property type="match status" value="1"/>
</dbReference>
<evidence type="ECO:0000313" key="1">
    <source>
        <dbReference type="EMBL" id="RSE25637.1"/>
    </source>
</evidence>
<dbReference type="SUPFAM" id="SSF74650">
    <property type="entry name" value="Galactose mutarotase-like"/>
    <property type="match status" value="1"/>
</dbReference>
<dbReference type="AlphaFoldDB" id="A0A427UYU2"/>
<dbReference type="GO" id="GO:0030246">
    <property type="term" value="F:carbohydrate binding"/>
    <property type="evidence" value="ECO:0007669"/>
    <property type="project" value="InterPro"/>
</dbReference>
<sequence length="283" mass="31358">MEIFTLQNPHLRMRVTSQGAALLALDTADKQPILRAWQDNASFHPGDSALFPMLPLANRVAENRYPQGKETVELPGKPGDPEGFLHGNGWLEKWVACETAPDAITLHLRATERCGFDYHAQLTYALEGHRFIAKLVITHCGATPMLYGGGFHPFFAKTPDTQLHFSAGGYWPEDARHLPLAWSSTLPAALDFATPRLPGARWINNGYSGWSGLARLISAGREVILRSDTPWLMVYQTETSEFICLEPQTHPVNAHNLPGQPGLRMLAQAESLAFSMEIDVLIH</sequence>
<gene>
    <name evidence="1" type="ORF">EGT71_11945</name>
</gene>
<name>A0A427UYU2_9ENTR</name>
<dbReference type="InterPro" id="IPR014718">
    <property type="entry name" value="GH-type_carb-bd"/>
</dbReference>
<dbReference type="InterPro" id="IPR011013">
    <property type="entry name" value="Gal_mutarotase_sf_dom"/>
</dbReference>
<dbReference type="EMBL" id="RHXB01000007">
    <property type="protein sequence ID" value="RSE25637.1"/>
    <property type="molecule type" value="Genomic_DNA"/>
</dbReference>
<evidence type="ECO:0000313" key="2">
    <source>
        <dbReference type="Proteomes" id="UP000275331"/>
    </source>
</evidence>
<dbReference type="Proteomes" id="UP000275331">
    <property type="component" value="Unassembled WGS sequence"/>
</dbReference>